<feature type="site" description="Substrate discrimination" evidence="15">
    <location>
        <position position="17"/>
    </location>
</feature>
<evidence type="ECO:0000259" key="16">
    <source>
        <dbReference type="PROSITE" id="PS50173"/>
    </source>
</evidence>
<dbReference type="Pfam" id="PF00817">
    <property type="entry name" value="IMS"/>
    <property type="match status" value="1"/>
</dbReference>
<comment type="subunit">
    <text evidence="15">Monomer.</text>
</comment>
<dbReference type="InterPro" id="IPR043502">
    <property type="entry name" value="DNA/RNA_pol_sf"/>
</dbReference>
<feature type="binding site" evidence="15">
    <location>
        <position position="102"/>
    </location>
    <ligand>
        <name>Mg(2+)</name>
        <dbReference type="ChEBI" id="CHEBI:18420"/>
    </ligand>
</feature>
<keyword evidence="8 15" id="KW-0479">Metal-binding</keyword>
<evidence type="ECO:0000256" key="7">
    <source>
        <dbReference type="ARBA" id="ARBA00022705"/>
    </source>
</evidence>
<evidence type="ECO:0000256" key="14">
    <source>
        <dbReference type="ARBA" id="ARBA00049244"/>
    </source>
</evidence>
<evidence type="ECO:0000256" key="4">
    <source>
        <dbReference type="ARBA" id="ARBA00022490"/>
    </source>
</evidence>
<evidence type="ECO:0000256" key="9">
    <source>
        <dbReference type="ARBA" id="ARBA00022763"/>
    </source>
</evidence>
<keyword evidence="3 15" id="KW-0515">Mutator protein</keyword>
<proteinExistence type="inferred from homology"/>
<protein>
    <recommendedName>
        <fullName evidence="15">DNA polymerase IV</fullName>
        <shortName evidence="15">Pol IV</shortName>
        <ecNumber evidence="15">2.7.7.7</ecNumber>
    </recommendedName>
</protein>
<feature type="binding site" evidence="15">
    <location>
        <position position="12"/>
    </location>
    <ligand>
        <name>Mg(2+)</name>
        <dbReference type="ChEBI" id="CHEBI:18420"/>
    </ligand>
</feature>
<feature type="active site" evidence="15">
    <location>
        <position position="103"/>
    </location>
</feature>
<dbReference type="InterPro" id="IPR022880">
    <property type="entry name" value="DNApol_IV"/>
</dbReference>
<dbReference type="Gene3D" id="3.30.70.270">
    <property type="match status" value="1"/>
</dbReference>
<dbReference type="InterPro" id="IPR017961">
    <property type="entry name" value="DNA_pol_Y-fam_little_finger"/>
</dbReference>
<sequence>MKNSKKVILHYDMDAFYASIEIRDNPSLAGKPVIVGTSVITTCNYEARKYGLHSAMSVTKARMLCPYGIYLKVDKEKYSRVSKQIKNLVLRLTNKVEFIALDEGFVDITDIIKNYPSYEVFALKFQRGILKNTGLTCSIGIGYNKLSAKLASDAKKPGGTTFIRDLDEFADFMWDKGIKLIPGVGKKTQEILGRKNLVRVSDVLKMSLQELRSILGYNRGEMIYEYSRGIDNRKVSVESKTHSISNERTYSAPLEDREFIWSEFLSLLEKTHKRLKYQKFHTKTLTLKVRYLDRKTITRSKSINISTQNIEILKRLLAELLEEINLEDKIKLLGINLGNLSENKEYQLSFKDVEGIKKERKIQELKDKINNLKNLKD</sequence>
<evidence type="ECO:0000256" key="11">
    <source>
        <dbReference type="ARBA" id="ARBA00022932"/>
    </source>
</evidence>
<dbReference type="Gene3D" id="1.10.150.20">
    <property type="entry name" value="5' to 3' exonuclease, C-terminal subdomain"/>
    <property type="match status" value="1"/>
</dbReference>
<feature type="domain" description="UmuC" evidence="16">
    <location>
        <begin position="8"/>
        <end position="185"/>
    </location>
</feature>
<keyword evidence="4 15" id="KW-0963">Cytoplasm</keyword>
<evidence type="ECO:0000313" key="17">
    <source>
        <dbReference type="EMBL" id="REI39389.1"/>
    </source>
</evidence>
<organism evidence="17 18">
    <name type="scientific">Psychrilyobacter piezotolerans</name>
    <dbReference type="NCBI Taxonomy" id="2293438"/>
    <lineage>
        <taxon>Bacteria</taxon>
        <taxon>Fusobacteriati</taxon>
        <taxon>Fusobacteriota</taxon>
        <taxon>Fusobacteriia</taxon>
        <taxon>Fusobacteriales</taxon>
        <taxon>Fusobacteriaceae</taxon>
        <taxon>Psychrilyobacter</taxon>
    </lineage>
</organism>
<comment type="cofactor">
    <cofactor evidence="15">
        <name>Mg(2+)</name>
        <dbReference type="ChEBI" id="CHEBI:18420"/>
    </cofactor>
    <text evidence="15">Binds 2 magnesium ions per subunit.</text>
</comment>
<dbReference type="InterPro" id="IPR050116">
    <property type="entry name" value="DNA_polymerase-Y"/>
</dbReference>
<evidence type="ECO:0000256" key="10">
    <source>
        <dbReference type="ARBA" id="ARBA00022842"/>
    </source>
</evidence>
<comment type="caution">
    <text evidence="17">The sequence shown here is derived from an EMBL/GenBank/DDBJ whole genome shotgun (WGS) entry which is preliminary data.</text>
</comment>
<evidence type="ECO:0000256" key="13">
    <source>
        <dbReference type="ARBA" id="ARBA00023204"/>
    </source>
</evidence>
<gene>
    <name evidence="15" type="primary">dinB</name>
    <name evidence="17" type="ORF">DYH56_14960</name>
</gene>
<evidence type="ECO:0000256" key="12">
    <source>
        <dbReference type="ARBA" id="ARBA00023125"/>
    </source>
</evidence>
<dbReference type="Gene3D" id="3.40.1170.60">
    <property type="match status" value="1"/>
</dbReference>
<dbReference type="HAMAP" id="MF_01113">
    <property type="entry name" value="DNApol_IV"/>
    <property type="match status" value="1"/>
</dbReference>
<dbReference type="Pfam" id="PF11799">
    <property type="entry name" value="IMS_C"/>
    <property type="match status" value="1"/>
</dbReference>
<keyword evidence="18" id="KW-1185">Reference proteome</keyword>
<dbReference type="PANTHER" id="PTHR11076:SF33">
    <property type="entry name" value="DNA POLYMERASE KAPPA"/>
    <property type="match status" value="1"/>
</dbReference>
<evidence type="ECO:0000313" key="18">
    <source>
        <dbReference type="Proteomes" id="UP000263486"/>
    </source>
</evidence>
<keyword evidence="6 15" id="KW-0548">Nucleotidyltransferase</keyword>
<evidence type="ECO:0000256" key="6">
    <source>
        <dbReference type="ARBA" id="ARBA00022695"/>
    </source>
</evidence>
<dbReference type="GO" id="GO:0003887">
    <property type="term" value="F:DNA-directed DNA polymerase activity"/>
    <property type="evidence" value="ECO:0007669"/>
    <property type="project" value="UniProtKB-EC"/>
</dbReference>
<dbReference type="RefSeq" id="WP_114643673.1">
    <property type="nucleotide sequence ID" value="NZ_JAACIO010000044.1"/>
</dbReference>
<keyword evidence="9 15" id="KW-0227">DNA damage</keyword>
<dbReference type="PROSITE" id="PS50173">
    <property type="entry name" value="UMUC"/>
    <property type="match status" value="1"/>
</dbReference>
<comment type="function">
    <text evidence="15">Poorly processive, error-prone DNA polymerase involved in untargeted mutagenesis. Copies undamaged DNA at stalled replication forks, which arise in vivo from mismatched or misaligned primer ends. These misaligned primers can be extended by PolIV. Exhibits no 3'-5' exonuclease (proofreading) activity. May be involved in translesional synthesis, in conjunction with the beta clamp from PolIII.</text>
</comment>
<dbReference type="CDD" id="cd03586">
    <property type="entry name" value="PolY_Pol_IV_kappa"/>
    <property type="match status" value="1"/>
</dbReference>
<keyword evidence="11 15" id="KW-0239">DNA-directed DNA polymerase</keyword>
<evidence type="ECO:0000256" key="2">
    <source>
        <dbReference type="ARBA" id="ARBA00010945"/>
    </source>
</evidence>
<accession>A0ABX9KD24</accession>
<dbReference type="InterPro" id="IPR053848">
    <property type="entry name" value="IMS_HHH_1"/>
</dbReference>
<dbReference type="Gene3D" id="3.30.1490.100">
    <property type="entry name" value="DNA polymerase, Y-family, little finger domain"/>
    <property type="match status" value="1"/>
</dbReference>
<dbReference type="EC" id="2.7.7.7" evidence="15"/>
<dbReference type="InterPro" id="IPR036775">
    <property type="entry name" value="DNA_pol_Y-fam_lit_finger_sf"/>
</dbReference>
<dbReference type="Pfam" id="PF21999">
    <property type="entry name" value="IMS_HHH_1"/>
    <property type="match status" value="1"/>
</dbReference>
<name>A0ABX9KD24_9FUSO</name>
<comment type="catalytic activity">
    <reaction evidence="14 15">
        <text>DNA(n) + a 2'-deoxyribonucleoside 5'-triphosphate = DNA(n+1) + diphosphate</text>
        <dbReference type="Rhea" id="RHEA:22508"/>
        <dbReference type="Rhea" id="RHEA-COMP:17339"/>
        <dbReference type="Rhea" id="RHEA-COMP:17340"/>
        <dbReference type="ChEBI" id="CHEBI:33019"/>
        <dbReference type="ChEBI" id="CHEBI:61560"/>
        <dbReference type="ChEBI" id="CHEBI:173112"/>
        <dbReference type="EC" id="2.7.7.7"/>
    </reaction>
</comment>
<keyword evidence="12 15" id="KW-0238">DNA-binding</keyword>
<dbReference type="SUPFAM" id="SSF56672">
    <property type="entry name" value="DNA/RNA polymerases"/>
    <property type="match status" value="1"/>
</dbReference>
<evidence type="ECO:0000256" key="5">
    <source>
        <dbReference type="ARBA" id="ARBA00022679"/>
    </source>
</evidence>
<dbReference type="EMBL" id="QUAJ01000047">
    <property type="protein sequence ID" value="REI39389.1"/>
    <property type="molecule type" value="Genomic_DNA"/>
</dbReference>
<comment type="similarity">
    <text evidence="2 15">Belongs to the DNA polymerase type-Y family.</text>
</comment>
<evidence type="ECO:0000256" key="8">
    <source>
        <dbReference type="ARBA" id="ARBA00022723"/>
    </source>
</evidence>
<comment type="subcellular location">
    <subcellularLocation>
        <location evidence="1 15">Cytoplasm</location>
    </subcellularLocation>
</comment>
<keyword evidence="7 15" id="KW-0235">DNA replication</keyword>
<dbReference type="InterPro" id="IPR001126">
    <property type="entry name" value="UmuC"/>
</dbReference>
<evidence type="ECO:0000256" key="1">
    <source>
        <dbReference type="ARBA" id="ARBA00004496"/>
    </source>
</evidence>
<dbReference type="InterPro" id="IPR043128">
    <property type="entry name" value="Rev_trsase/Diguanyl_cyclase"/>
</dbReference>
<keyword evidence="10 15" id="KW-0460">Magnesium</keyword>
<dbReference type="NCBIfam" id="NF002677">
    <property type="entry name" value="PRK02406.1"/>
    <property type="match status" value="1"/>
</dbReference>
<keyword evidence="13 15" id="KW-0234">DNA repair</keyword>
<dbReference type="SUPFAM" id="SSF100879">
    <property type="entry name" value="Lesion bypass DNA polymerase (Y-family), little finger domain"/>
    <property type="match status" value="1"/>
</dbReference>
<evidence type="ECO:0000256" key="3">
    <source>
        <dbReference type="ARBA" id="ARBA00022457"/>
    </source>
</evidence>
<reference evidence="17 18" key="1">
    <citation type="submission" date="2018-08" db="EMBL/GenBank/DDBJ databases">
        <title>Draft genome sequence of Psychrilyobacter sp. strain SD5 isolated from Black Sea water.</title>
        <authorList>
            <person name="Yadav S."/>
            <person name="Villanueva L."/>
            <person name="Damste J.S.S."/>
        </authorList>
    </citation>
    <scope>NUCLEOTIDE SEQUENCE [LARGE SCALE GENOMIC DNA]</scope>
    <source>
        <strain evidence="17 18">SD5</strain>
    </source>
</reference>
<keyword evidence="5 15" id="KW-0808">Transferase</keyword>
<evidence type="ECO:0000256" key="15">
    <source>
        <dbReference type="HAMAP-Rule" id="MF_01113"/>
    </source>
</evidence>
<dbReference type="PANTHER" id="PTHR11076">
    <property type="entry name" value="DNA REPAIR POLYMERASE UMUC / TRANSFERASE FAMILY MEMBER"/>
    <property type="match status" value="1"/>
</dbReference>
<dbReference type="Proteomes" id="UP000263486">
    <property type="component" value="Unassembled WGS sequence"/>
</dbReference>